<evidence type="ECO:0000313" key="2">
    <source>
        <dbReference type="EMBL" id="EWS73616.1"/>
    </source>
</evidence>
<gene>
    <name evidence="2" type="ORF">TTHERM_000253468</name>
</gene>
<dbReference type="InterPro" id="IPR011050">
    <property type="entry name" value="Pectin_lyase_fold/virulence"/>
</dbReference>
<dbReference type="InterPro" id="IPR011048">
    <property type="entry name" value="Haem_d1_sf"/>
</dbReference>
<dbReference type="SUPFAM" id="SSF69322">
    <property type="entry name" value="Tricorn protease domain 2"/>
    <property type="match status" value="3"/>
</dbReference>
<keyword evidence="3" id="KW-1185">Reference proteome</keyword>
<evidence type="ECO:0000313" key="3">
    <source>
        <dbReference type="Proteomes" id="UP000009168"/>
    </source>
</evidence>
<sequence>MSSINNFLLIKKFLILLLYVVSVKCIGCPFWQIGSSDINMNIIQKIILLKSNPQNQVEDIAAIAYQPFNVGIFNIQKNKQYQLMGQSESVTLYQMDKDDRPQLKVSVINTLDANGRVISWNSGNGSRQQVIQIPLNIAVKPNSCLNSQETLVVTWDTQSLFVVDFSSPNNISSNVQALQLVSGNSLAQCVNDKLNRRFLLANTQGVIFSYDIQTRKFVQLFQLNSFSSLQSIFPTQNTIAISYAQISGQSYAVSYINSTLQFSQTLPQISTQILVNKQEDQVVIIGNSNLFQVWSIKLNQKVYQPNFQQIKCDQKDANQTSVDSSISFTFGSINQNDEIAVVSNKYVFAYSMSQQKPLLFKSQNFGVYLIQAFVLQNNIILNQQYSVANFNLLTSKYLYVTNVFPSYKSSYDVVTKIEIDSNLNRIIRIDLSGKIQYWSIFDNIEDNLIFYIQTNSTFFIDRQLNKMVQFAYYTANGGLNQILVFDYIQGMLIDRISNPFTSSDSQTYMLYQDKTNGYMVGFILESTSYMIYKFNKNYDHSLVFKGVLVNNSKINGPIILLESSQQILVQINGKLYLFNYFYSSGSSNQPVSFQGSDATISQYFFISSTSQLVTIQQQAIQIYTYNSNKLSLTNSISYYTGSSSSISLVQEQQIIILNRGNQLFLKNYQTMQENILDFVDQSVLMYTYDGPRALLIIILANFKIEVINIAQAKVLYLLQLNNNALQMMDIFPQYNLVVVSYQNGQVIYYNYITNNILSIFNNQFFNNLEQIDNRSNSLVIKSNLKIFTRRMTNLGLINQIQEKIAINSYFIDVKSGLSFTLTNQVKIFNHLTQQYLPNFNSNIKYSPYIIYSIPSQNWLFLGYSNSTVNLVYVYRLDNYQQIGIMDHNQTQCNTINKFYHDVKMNRLFSSCKTPGTVVVWDLNNNFTLIQSLINANPSAISSISFNQNLGIITIMGLAWWSSTFDYYTLNYKCQVVGIYSNFDYTNKYQVTWDQNGDFRLYDYKCTQLAYRHCAKSWINQLIIDEQQMIITTIRNQLILPYQLNDGFLDKDNGYLLVADFNGYIYMISYPSLVLQQTIQVTSQKINNVYLDKIHNLFLFVSQPAQTISYYNLIEFLQSNAYSVSFRNTGVMSTLSTKQGIIFHQHTNIVQIWDYQNQSLRYGFFVNDQLPLYEAQSRFAILQGQDNVSAFITRDQIIFFNINTFDIIYVQSLKCLRSTQLNNYFICSQVNVLTILNVNSFAQSQIIQLQQSSAVIQLQSILEINTFFVTTSQGEIIFFTLDNNQNIFQQQLYSQLLTQAIANYYFIRLNQNYMIIASSFDGQIGQMVLSQKLNILSQQQLPLPGLSSHAHVMLQYNNQIFIKRILDFSLSLYNSNDFTQFSTLPSPCIGYSYKLDINQDFDLIIQSCIGNYQINQLSSLKNVATGRYIANLNITDYVYTPDCNQIVFINKDYFIDAYFTTIFIYQIDYANQIIKQLGNEKLFSFNFNYIESVVFDQLQILNMTQSAQNIVTIFNFQQVNNMLFNQINVSQSNFSQINLFFFQNDVNNNKSLIRFQDLQIQQSEFLFREDTTSTSAIFISNYNNVSFDRVNINQNSGTPIPIIKSYVVSNLSLSNIKFTNNKEIMLFSYNSSISQVVAKVALNQQLLEDNIAIWTLNISSNQYSLFSKYSIVQIYSLKQKISKADINNNIDLNSSNQILNLKAYYLNCTDATFIQNQGFQNLFVVLNTQLGNFQSLVVWNNQAAQSILLLSSKVLISNSYLKENISNNKLFQTSVINILSNSQVSLSSTEFESNQSFLGGSIYVSQSDLQIEQVSFKNDISQNQGGSIYSIQSTLSLRQSQFTNCSSDLGGSIYIQKGSIELNSVNSSKSTSNEDGGFLYASNIGQFTLSNLNLQDCIAFNDGGCIYLTSSGGNSSFIAQSLIQNSKAFGSGGGILLDNTDLSINQTQFVNNTAGIGGAIRYLNLKPLFLIQNSNASKDSCKTFNQNHCQQNKAIIFGNSIASYPQYASILPSNDFKVNIDHYPNVTLSNFRSGMSSFDFSVQFLDEFKNLVQQINLQDQSLTQSLSQKLIQEISQYNCRVQINQISTSLEEETIKIDGATLVDYAYHGKNKIGCLMNNFKIAGIPTKSGLMSLQLNGMKSLYGSNQFSNITDIQINVQFRECQVGEYYTSTCDGCQLYECTQCLNGTYSLEQPKIGKKIECNTCDTSQTNSCFLNQIVLKQNYWQINQLLFQNQQIYFEFQESEQSI</sequence>
<proteinExistence type="predicted"/>
<evidence type="ECO:0000256" key="1">
    <source>
        <dbReference type="SAM" id="SignalP"/>
    </source>
</evidence>
<dbReference type="InterPro" id="IPR015943">
    <property type="entry name" value="WD40/YVTN_repeat-like_dom_sf"/>
</dbReference>
<dbReference type="OrthoDB" id="328011at2759"/>
<dbReference type="GeneID" id="24438044"/>
<feature type="chain" id="PRO_5004903670" evidence="1">
    <location>
        <begin position="26"/>
        <end position="2247"/>
    </location>
</feature>
<reference evidence="3" key="1">
    <citation type="journal article" date="2006" name="PLoS Biol.">
        <title>Macronuclear genome sequence of the ciliate Tetrahymena thermophila, a model eukaryote.</title>
        <authorList>
            <person name="Eisen J.A."/>
            <person name="Coyne R.S."/>
            <person name="Wu M."/>
            <person name="Wu D."/>
            <person name="Thiagarajan M."/>
            <person name="Wortman J.R."/>
            <person name="Badger J.H."/>
            <person name="Ren Q."/>
            <person name="Amedeo P."/>
            <person name="Jones K.M."/>
            <person name="Tallon L.J."/>
            <person name="Delcher A.L."/>
            <person name="Salzberg S.L."/>
            <person name="Silva J.C."/>
            <person name="Haas B.J."/>
            <person name="Majoros W.H."/>
            <person name="Farzad M."/>
            <person name="Carlton J.M."/>
            <person name="Smith R.K. Jr."/>
            <person name="Garg J."/>
            <person name="Pearlman R.E."/>
            <person name="Karrer K.M."/>
            <person name="Sun L."/>
            <person name="Manning G."/>
            <person name="Elde N.C."/>
            <person name="Turkewitz A.P."/>
            <person name="Asai D.J."/>
            <person name="Wilkes D.E."/>
            <person name="Wang Y."/>
            <person name="Cai H."/>
            <person name="Collins K."/>
            <person name="Stewart B.A."/>
            <person name="Lee S.R."/>
            <person name="Wilamowska K."/>
            <person name="Weinberg Z."/>
            <person name="Ruzzo W.L."/>
            <person name="Wloga D."/>
            <person name="Gaertig J."/>
            <person name="Frankel J."/>
            <person name="Tsao C.-C."/>
            <person name="Gorovsky M.A."/>
            <person name="Keeling P.J."/>
            <person name="Waller R.F."/>
            <person name="Patron N.J."/>
            <person name="Cherry J.M."/>
            <person name="Stover N.A."/>
            <person name="Krieger C.J."/>
            <person name="del Toro C."/>
            <person name="Ryder H.F."/>
            <person name="Williamson S.C."/>
            <person name="Barbeau R.A."/>
            <person name="Hamilton E.P."/>
            <person name="Orias E."/>
        </authorList>
    </citation>
    <scope>NUCLEOTIDE SEQUENCE [LARGE SCALE GENOMIC DNA]</scope>
    <source>
        <strain evidence="3">SB210</strain>
    </source>
</reference>
<keyword evidence="2" id="KW-0812">Transmembrane</keyword>
<feature type="signal peptide" evidence="1">
    <location>
        <begin position="1"/>
        <end position="25"/>
    </location>
</feature>
<dbReference type="InParanoid" id="W7XH27"/>
<protein>
    <submittedName>
        <fullName evidence="2">Transmembrane protein, putative</fullName>
    </submittedName>
</protein>
<organism evidence="2 3">
    <name type="scientific">Tetrahymena thermophila (strain SB210)</name>
    <dbReference type="NCBI Taxonomy" id="312017"/>
    <lineage>
        <taxon>Eukaryota</taxon>
        <taxon>Sar</taxon>
        <taxon>Alveolata</taxon>
        <taxon>Ciliophora</taxon>
        <taxon>Intramacronucleata</taxon>
        <taxon>Oligohymenophorea</taxon>
        <taxon>Hymenostomatida</taxon>
        <taxon>Tetrahymenina</taxon>
        <taxon>Tetrahymenidae</taxon>
        <taxon>Tetrahymena</taxon>
    </lineage>
</organism>
<accession>W7XH27</accession>
<dbReference type="PANTHER" id="PTHR11319">
    <property type="entry name" value="G PROTEIN-COUPLED RECEPTOR-RELATED"/>
    <property type="match status" value="1"/>
</dbReference>
<name>W7XH27_TETTS</name>
<dbReference type="EMBL" id="GG662647">
    <property type="protein sequence ID" value="EWS73616.1"/>
    <property type="molecule type" value="Genomic_DNA"/>
</dbReference>
<dbReference type="SUPFAM" id="SSF51004">
    <property type="entry name" value="C-terminal (heme d1) domain of cytochrome cd1-nitrite reductase"/>
    <property type="match status" value="1"/>
</dbReference>
<dbReference type="Proteomes" id="UP000009168">
    <property type="component" value="Unassembled WGS sequence"/>
</dbReference>
<dbReference type="SUPFAM" id="SSF51126">
    <property type="entry name" value="Pectin lyase-like"/>
    <property type="match status" value="1"/>
</dbReference>
<dbReference type="KEGG" id="tet:TTHERM_000253468"/>
<dbReference type="Gene3D" id="2.130.10.10">
    <property type="entry name" value="YVTN repeat-like/Quinoprotein amine dehydrogenase"/>
    <property type="match status" value="1"/>
</dbReference>
<dbReference type="PANTHER" id="PTHR11319:SF35">
    <property type="entry name" value="OUTER MEMBRANE PROTEIN PMPC-RELATED"/>
    <property type="match status" value="1"/>
</dbReference>
<keyword evidence="2" id="KW-0472">Membrane</keyword>
<keyword evidence="1" id="KW-0732">Signal</keyword>
<dbReference type="RefSeq" id="XP_012653846.1">
    <property type="nucleotide sequence ID" value="XM_012798392.1"/>
</dbReference>